<dbReference type="Proteomes" id="UP000243515">
    <property type="component" value="Unassembled WGS sequence"/>
</dbReference>
<protein>
    <recommendedName>
        <fullName evidence="2">Protein HGH1 homolog</fullName>
    </recommendedName>
</protein>
<comment type="caution">
    <text evidence="5">The sequence shown here is derived from an EMBL/GenBank/DDBJ whole genome shotgun (WGS) entry which is preliminary data.</text>
</comment>
<evidence type="ECO:0000256" key="1">
    <source>
        <dbReference type="ARBA" id="ARBA00006712"/>
    </source>
</evidence>
<dbReference type="Pfam" id="PF04064">
    <property type="entry name" value="DUF384"/>
    <property type="match status" value="1"/>
</dbReference>
<organism evidence="5 6">
    <name type="scientific">Elaphomyces granulatus</name>
    <dbReference type="NCBI Taxonomy" id="519963"/>
    <lineage>
        <taxon>Eukaryota</taxon>
        <taxon>Fungi</taxon>
        <taxon>Dikarya</taxon>
        <taxon>Ascomycota</taxon>
        <taxon>Pezizomycotina</taxon>
        <taxon>Eurotiomycetes</taxon>
        <taxon>Eurotiomycetidae</taxon>
        <taxon>Eurotiales</taxon>
        <taxon>Elaphomycetaceae</taxon>
        <taxon>Elaphomyces</taxon>
    </lineage>
</organism>
<sequence>MSKELEELIGFLHHGNTQIRQIGAVYMDYALYDIVTNGCCSPIACENLVGFSIAQPSIFKRHQLLPVRDLKLLVRDYRVGAYLFCLYLLSGAICHIPELRLADRSHGLAQQPIAKNALTILINLSTDVEVLDDLAEDNAFLETLLARVTNTEEPNADEIAMLLANMAKSDKLRRIINLTRDIPKSVSKSASAMDQLMDCFVQGAEERLNKDANYDYLAYLFADLSKFEEGRAYFTMKQNYDCVVPLTKLIVFTEHKSDIRRRGVASTIKNIAFDIASHPMLLAEKEVNLLPYILLPIMGPEDYSESEAAAMLPDLQLLPPDKKRDIDDIILTHLEILLLLTTTRQVRDLMRQVQVYPVVRECHLHTDNEDVREGCDRLVQMLMRDEEEEASTSTLSEAMARAVDEENEDEKIINIF</sequence>
<evidence type="ECO:0000313" key="5">
    <source>
        <dbReference type="EMBL" id="OXV09189.1"/>
    </source>
</evidence>
<dbReference type="Gene3D" id="1.25.10.10">
    <property type="entry name" value="Leucine-rich Repeat Variant"/>
    <property type="match status" value="1"/>
</dbReference>
<dbReference type="PANTHER" id="PTHR13387:SF9">
    <property type="entry name" value="PROTEIN HGH1 HOMOLOG"/>
    <property type="match status" value="1"/>
</dbReference>
<dbReference type="InterPro" id="IPR011989">
    <property type="entry name" value="ARM-like"/>
</dbReference>
<accession>A0A232LYG1</accession>
<dbReference type="InterPro" id="IPR007205">
    <property type="entry name" value="Protein_HGH1_N"/>
</dbReference>
<dbReference type="SUPFAM" id="SSF48371">
    <property type="entry name" value="ARM repeat"/>
    <property type="match status" value="1"/>
</dbReference>
<evidence type="ECO:0000256" key="2">
    <source>
        <dbReference type="ARBA" id="ARBA00014076"/>
    </source>
</evidence>
<gene>
    <name evidence="5" type="ORF">Egran_03046</name>
</gene>
<dbReference type="AlphaFoldDB" id="A0A232LYG1"/>
<dbReference type="OrthoDB" id="9986677at2759"/>
<reference evidence="5 6" key="1">
    <citation type="journal article" date="2015" name="Environ. Microbiol.">
        <title>Metagenome sequence of Elaphomyces granulatus from sporocarp tissue reveals Ascomycota ectomycorrhizal fingerprints of genome expansion and a Proteobacteria-rich microbiome.</title>
        <authorList>
            <person name="Quandt C.A."/>
            <person name="Kohler A."/>
            <person name="Hesse C.N."/>
            <person name="Sharpton T.J."/>
            <person name="Martin F."/>
            <person name="Spatafora J.W."/>
        </authorList>
    </citation>
    <scope>NUCLEOTIDE SEQUENCE [LARGE SCALE GENOMIC DNA]</scope>
    <source>
        <strain evidence="5 6">OSC145934</strain>
    </source>
</reference>
<comment type="similarity">
    <text evidence="1">Belongs to the HGH1 family.</text>
</comment>
<evidence type="ECO:0000259" key="3">
    <source>
        <dbReference type="Pfam" id="PF04063"/>
    </source>
</evidence>
<dbReference type="GO" id="GO:0061770">
    <property type="term" value="F:translation elongation factor binding"/>
    <property type="evidence" value="ECO:0007669"/>
    <property type="project" value="EnsemblFungi"/>
</dbReference>
<dbReference type="InterPro" id="IPR007206">
    <property type="entry name" value="Protein_HGH1_C"/>
</dbReference>
<dbReference type="PANTHER" id="PTHR13387">
    <property type="entry name" value="PROTEIN HGH1 HOMOLOG"/>
    <property type="match status" value="1"/>
</dbReference>
<name>A0A232LYG1_9EURO</name>
<dbReference type="InterPro" id="IPR016024">
    <property type="entry name" value="ARM-type_fold"/>
</dbReference>
<evidence type="ECO:0000313" key="6">
    <source>
        <dbReference type="Proteomes" id="UP000243515"/>
    </source>
</evidence>
<feature type="domain" description="Protein HGH1 C-terminal" evidence="4">
    <location>
        <begin position="337"/>
        <end position="389"/>
    </location>
</feature>
<proteinExistence type="inferred from homology"/>
<dbReference type="InterPro" id="IPR039717">
    <property type="entry name" value="Hgh1"/>
</dbReference>
<feature type="domain" description="Protein HGH1 N-terminal" evidence="3">
    <location>
        <begin position="148"/>
        <end position="330"/>
    </location>
</feature>
<keyword evidence="6" id="KW-1185">Reference proteome</keyword>
<dbReference type="EMBL" id="NPHW01003665">
    <property type="protein sequence ID" value="OXV09189.1"/>
    <property type="molecule type" value="Genomic_DNA"/>
</dbReference>
<dbReference type="Pfam" id="PF04063">
    <property type="entry name" value="DUF383"/>
    <property type="match status" value="1"/>
</dbReference>
<dbReference type="GO" id="GO:0006457">
    <property type="term" value="P:protein folding"/>
    <property type="evidence" value="ECO:0007669"/>
    <property type="project" value="EnsemblFungi"/>
</dbReference>
<evidence type="ECO:0000259" key="4">
    <source>
        <dbReference type="Pfam" id="PF04064"/>
    </source>
</evidence>